<reference evidence="7" key="1">
    <citation type="submission" date="2016-01" db="EMBL/GenBank/DDBJ databases">
        <title>Reference transcriptome for the parasite Schistocephalus solidus: insights into the molecular evolution of parasitism.</title>
        <authorList>
            <person name="Hebert F.O."/>
            <person name="Grambauer S."/>
            <person name="Barber I."/>
            <person name="Landry C.R."/>
            <person name="Aubin-Horth N."/>
        </authorList>
    </citation>
    <scope>NUCLEOTIDE SEQUENCE</scope>
</reference>
<feature type="non-terminal residue" evidence="7">
    <location>
        <position position="1"/>
    </location>
</feature>
<feature type="transmembrane region" description="Helical" evidence="6">
    <location>
        <begin position="193"/>
        <end position="218"/>
    </location>
</feature>
<dbReference type="GO" id="GO:0006890">
    <property type="term" value="P:retrograde vesicle-mediated transport, Golgi to endoplasmic reticulum"/>
    <property type="evidence" value="ECO:0007669"/>
    <property type="project" value="InterPro"/>
</dbReference>
<sequence length="334" mass="36707">FVHFGACSKLRLVPGAICPPNFQIYRFLTFFLVNSSLILLTSDVLGFLIFDIFVYNRWNLAERVKYLLMCSWIPGLLCLVYYYIKFANSKTEADIYATYISGSSAFVAAVLVVVKQLSSESMGGRYSLLLHHYSALTYLAVVLTLSLVEVIPPISCLYSFLGFLVGWTYLRFAQKHTDGKRGDFRTSFAFVRFFPPFVQPVLAIPVNLIYAVVVAFGLCPKVGQQYEIISASTFASADIARAGFSSKDHYKQIALESLNARLSQKAPASEPLEAWPTLDEDAAPGQPGSGGLGSAQPLPLPPVSTISVSSPQSECVVDAEGGREETRDQSAFRV</sequence>
<keyword evidence="4 6" id="KW-0472">Membrane</keyword>
<dbReference type="GO" id="GO:0016020">
    <property type="term" value="C:membrane"/>
    <property type="evidence" value="ECO:0007669"/>
    <property type="project" value="UniProtKB-SubCell"/>
</dbReference>
<dbReference type="Pfam" id="PF08551">
    <property type="entry name" value="DUF1751"/>
    <property type="match status" value="1"/>
</dbReference>
<organism evidence="7">
    <name type="scientific">Schistocephalus solidus</name>
    <name type="common">Tapeworm</name>
    <dbReference type="NCBI Taxonomy" id="70667"/>
    <lineage>
        <taxon>Eukaryota</taxon>
        <taxon>Metazoa</taxon>
        <taxon>Spiralia</taxon>
        <taxon>Lophotrochozoa</taxon>
        <taxon>Platyhelminthes</taxon>
        <taxon>Cestoda</taxon>
        <taxon>Eucestoda</taxon>
        <taxon>Diphyllobothriidea</taxon>
        <taxon>Diphyllobothriidae</taxon>
        <taxon>Schistocephalus</taxon>
    </lineage>
</organism>
<feature type="transmembrane region" description="Helical" evidence="6">
    <location>
        <begin position="151"/>
        <end position="172"/>
    </location>
</feature>
<feature type="compositionally biased region" description="Polar residues" evidence="5">
    <location>
        <begin position="304"/>
        <end position="313"/>
    </location>
</feature>
<proteinExistence type="predicted"/>
<dbReference type="SUPFAM" id="SSF144091">
    <property type="entry name" value="Rhomboid-like"/>
    <property type="match status" value="1"/>
</dbReference>
<evidence type="ECO:0000256" key="3">
    <source>
        <dbReference type="ARBA" id="ARBA00022989"/>
    </source>
</evidence>
<keyword evidence="3 6" id="KW-1133">Transmembrane helix</keyword>
<feature type="transmembrane region" description="Helical" evidence="6">
    <location>
        <begin position="66"/>
        <end position="84"/>
    </location>
</feature>
<gene>
    <name evidence="7" type="primary">TM115</name>
    <name evidence="7" type="ORF">TR167483</name>
</gene>
<keyword evidence="2 6" id="KW-0812">Transmembrane</keyword>
<evidence type="ECO:0000256" key="2">
    <source>
        <dbReference type="ARBA" id="ARBA00022692"/>
    </source>
</evidence>
<feature type="transmembrane region" description="Helical" evidence="6">
    <location>
        <begin position="96"/>
        <end position="114"/>
    </location>
</feature>
<dbReference type="InterPro" id="IPR013861">
    <property type="entry name" value="TMEM115/Pdh1/Rbl19"/>
</dbReference>
<name>A0A0X3NQY7_SCHSO</name>
<dbReference type="EMBL" id="GEEE01023288">
    <property type="protein sequence ID" value="JAP39937.1"/>
    <property type="molecule type" value="Transcribed_RNA"/>
</dbReference>
<evidence type="ECO:0000256" key="1">
    <source>
        <dbReference type="ARBA" id="ARBA00004141"/>
    </source>
</evidence>
<protein>
    <submittedName>
        <fullName evidence="7">Transmembrane protein 115</fullName>
    </submittedName>
</protein>
<accession>A0A0X3NQY7</accession>
<dbReference type="PANTHER" id="PTHR13377:SF3">
    <property type="entry name" value="TRANSMEMBRANE PROTEIN 115"/>
    <property type="match status" value="1"/>
</dbReference>
<evidence type="ECO:0000256" key="5">
    <source>
        <dbReference type="SAM" id="MobiDB-lite"/>
    </source>
</evidence>
<dbReference type="InterPro" id="IPR035952">
    <property type="entry name" value="Rhomboid-like_sf"/>
</dbReference>
<feature type="region of interest" description="Disordered" evidence="5">
    <location>
        <begin position="278"/>
        <end position="334"/>
    </location>
</feature>
<dbReference type="PANTHER" id="PTHR13377">
    <property type="entry name" value="PLACENTAL PROTEIN 6"/>
    <property type="match status" value="1"/>
</dbReference>
<dbReference type="AlphaFoldDB" id="A0A0X3NQY7"/>
<feature type="transmembrane region" description="Helical" evidence="6">
    <location>
        <begin position="30"/>
        <end position="54"/>
    </location>
</feature>
<feature type="transmembrane region" description="Helical" evidence="6">
    <location>
        <begin position="126"/>
        <end position="145"/>
    </location>
</feature>
<dbReference type="SMART" id="SM01160">
    <property type="entry name" value="DUF1751"/>
    <property type="match status" value="1"/>
</dbReference>
<evidence type="ECO:0000256" key="6">
    <source>
        <dbReference type="SAM" id="Phobius"/>
    </source>
</evidence>
<dbReference type="Gene3D" id="1.20.1540.10">
    <property type="entry name" value="Rhomboid-like"/>
    <property type="match status" value="1"/>
</dbReference>
<dbReference type="GO" id="GO:0005794">
    <property type="term" value="C:Golgi apparatus"/>
    <property type="evidence" value="ECO:0007669"/>
    <property type="project" value="TreeGrafter"/>
</dbReference>
<comment type="subcellular location">
    <subcellularLocation>
        <location evidence="1">Membrane</location>
        <topology evidence="1">Multi-pass membrane protein</topology>
    </subcellularLocation>
</comment>
<evidence type="ECO:0000256" key="4">
    <source>
        <dbReference type="ARBA" id="ARBA00023136"/>
    </source>
</evidence>
<evidence type="ECO:0000313" key="7">
    <source>
        <dbReference type="EMBL" id="JAP39937.1"/>
    </source>
</evidence>
<feature type="compositionally biased region" description="Basic and acidic residues" evidence="5">
    <location>
        <begin position="320"/>
        <end position="334"/>
    </location>
</feature>